<feature type="transmembrane region" description="Helical" evidence="2">
    <location>
        <begin position="114"/>
        <end position="136"/>
    </location>
</feature>
<evidence type="ECO:0008006" key="5">
    <source>
        <dbReference type="Google" id="ProtNLM"/>
    </source>
</evidence>
<feature type="region of interest" description="Disordered" evidence="1">
    <location>
        <begin position="275"/>
        <end position="299"/>
    </location>
</feature>
<name>A0ABN8DQQ0_9VIBR</name>
<evidence type="ECO:0000313" key="4">
    <source>
        <dbReference type="Proteomes" id="UP000838672"/>
    </source>
</evidence>
<feature type="transmembrane region" description="Helical" evidence="2">
    <location>
        <begin position="43"/>
        <end position="65"/>
    </location>
</feature>
<sequence length="299" mass="33135">MSEQPKPQDVVIGGNLQKGITGQYSLSVGEVLKESLRMTSNRFLRLFPAMMIFMAIHLTILWIAMLQMTDMETIQAGLDSLKLVMTATANTGMSLEDSLTPEQITQIKSVVNELLHALGVSVFIAYVLTGPLYAGYCMQSMNISVGLETRIGDIFKGFRFTVPFVLLMLVIGGIELVIPSLLMVYLTLATMFTPYLMIEKRLPLFRAIGYSFVAFHKRLLPLLLIGMTIFIAGFILSLLTQGLAFFFFFPLWFMAKAICYRNAFGLTLRIEPKEGQASPAATDDDQTPPSQGSSGHFDA</sequence>
<keyword evidence="2" id="KW-0812">Transmembrane</keyword>
<feature type="compositionally biased region" description="Polar residues" evidence="1">
    <location>
        <begin position="287"/>
        <end position="299"/>
    </location>
</feature>
<reference evidence="3" key="1">
    <citation type="submission" date="2021-11" db="EMBL/GenBank/DDBJ databases">
        <authorList>
            <person name="Rodrigo-Torres L."/>
            <person name="Arahal R. D."/>
            <person name="Lucena T."/>
        </authorList>
    </citation>
    <scope>NUCLEOTIDE SEQUENCE</scope>
    <source>
        <strain evidence="3">CECT 7929</strain>
    </source>
</reference>
<dbReference type="EMBL" id="CAKLDI010000001">
    <property type="protein sequence ID" value="CAH0533499.1"/>
    <property type="molecule type" value="Genomic_DNA"/>
</dbReference>
<gene>
    <name evidence="3" type="ORF">VST7929_01369</name>
</gene>
<keyword evidence="2" id="KW-1133">Transmembrane helix</keyword>
<evidence type="ECO:0000313" key="3">
    <source>
        <dbReference type="EMBL" id="CAH0533499.1"/>
    </source>
</evidence>
<dbReference type="RefSeq" id="WP_237465942.1">
    <property type="nucleotide sequence ID" value="NZ_CAKLDI010000001.1"/>
</dbReference>
<evidence type="ECO:0000256" key="1">
    <source>
        <dbReference type="SAM" id="MobiDB-lite"/>
    </source>
</evidence>
<keyword evidence="4" id="KW-1185">Reference proteome</keyword>
<protein>
    <recommendedName>
        <fullName evidence="5">Transmembrane protein</fullName>
    </recommendedName>
</protein>
<feature type="transmembrane region" description="Helical" evidence="2">
    <location>
        <begin position="219"/>
        <end position="239"/>
    </location>
</feature>
<organism evidence="3 4">
    <name type="scientific">Vibrio stylophorae</name>
    <dbReference type="NCBI Taxonomy" id="659351"/>
    <lineage>
        <taxon>Bacteria</taxon>
        <taxon>Pseudomonadati</taxon>
        <taxon>Pseudomonadota</taxon>
        <taxon>Gammaproteobacteria</taxon>
        <taxon>Vibrionales</taxon>
        <taxon>Vibrionaceae</taxon>
        <taxon>Vibrio</taxon>
    </lineage>
</organism>
<accession>A0ABN8DQQ0</accession>
<comment type="caution">
    <text evidence="3">The sequence shown here is derived from an EMBL/GenBank/DDBJ whole genome shotgun (WGS) entry which is preliminary data.</text>
</comment>
<dbReference type="Proteomes" id="UP000838672">
    <property type="component" value="Unassembled WGS sequence"/>
</dbReference>
<keyword evidence="2" id="KW-0472">Membrane</keyword>
<proteinExistence type="predicted"/>
<evidence type="ECO:0000256" key="2">
    <source>
        <dbReference type="SAM" id="Phobius"/>
    </source>
</evidence>